<keyword evidence="2" id="KW-0645">Protease</keyword>
<accession>A0ABT6EX79</accession>
<evidence type="ECO:0000256" key="5">
    <source>
        <dbReference type="SAM" id="Phobius"/>
    </source>
</evidence>
<keyword evidence="4" id="KW-0720">Serine protease</keyword>
<comment type="similarity">
    <text evidence="1">Belongs to the peptidase S49 family.</text>
</comment>
<reference evidence="7" key="1">
    <citation type="journal article" date="2022" name="Genome Biol. Evol.">
        <title>A New Gene Family Diagnostic for Intracellular Biomineralization of Amorphous Ca Carbonates by Cyanobacteria.</title>
        <authorList>
            <person name="Benzerara K."/>
            <person name="Duprat E."/>
            <person name="Bitard-Feildel T."/>
            <person name="Caumes G."/>
            <person name="Cassier-Chauvat C."/>
            <person name="Chauvat F."/>
            <person name="Dezi M."/>
            <person name="Diop S.I."/>
            <person name="Gaschignard G."/>
            <person name="Gorgen S."/>
            <person name="Gugger M."/>
            <person name="Lopez-Garcia P."/>
            <person name="Millet M."/>
            <person name="Skouri-Panet F."/>
            <person name="Moreira D."/>
            <person name="Callebaut I."/>
        </authorList>
    </citation>
    <scope>NUCLEOTIDE SEQUENCE</scope>
    <source>
        <strain evidence="7">G9</strain>
    </source>
</reference>
<reference evidence="7" key="2">
    <citation type="submission" date="2022-01" db="EMBL/GenBank/DDBJ databases">
        <authorList>
            <person name="Zivanovic Y."/>
            <person name="Moreira D."/>
            <person name="Lopez-Garcia P."/>
        </authorList>
    </citation>
    <scope>NUCLEOTIDE SEQUENCE</scope>
    <source>
        <strain evidence="7">G9</strain>
    </source>
</reference>
<feature type="domain" description="Peptidase S49" evidence="6">
    <location>
        <begin position="148"/>
        <end position="310"/>
    </location>
</feature>
<proteinExistence type="inferred from homology"/>
<dbReference type="PANTHER" id="PTHR42987:SF4">
    <property type="entry name" value="PROTEASE SOHB-RELATED"/>
    <property type="match status" value="1"/>
</dbReference>
<feature type="transmembrane region" description="Helical" evidence="5">
    <location>
        <begin position="20"/>
        <end position="48"/>
    </location>
</feature>
<name>A0ABT6EX79_9SYNE</name>
<dbReference type="Pfam" id="PF01343">
    <property type="entry name" value="Peptidase_S49"/>
    <property type="match status" value="1"/>
</dbReference>
<dbReference type="SUPFAM" id="SSF52096">
    <property type="entry name" value="ClpP/crotonase"/>
    <property type="match status" value="1"/>
</dbReference>
<dbReference type="CDD" id="cd07023">
    <property type="entry name" value="S49_Sppa_N_C"/>
    <property type="match status" value="1"/>
</dbReference>
<dbReference type="Gene3D" id="3.90.226.10">
    <property type="entry name" value="2-enoyl-CoA Hydratase, Chain A, domain 1"/>
    <property type="match status" value="1"/>
</dbReference>
<evidence type="ECO:0000256" key="3">
    <source>
        <dbReference type="ARBA" id="ARBA00022801"/>
    </source>
</evidence>
<dbReference type="EMBL" id="JAKKUT010000002">
    <property type="protein sequence ID" value="MDG2990417.1"/>
    <property type="molecule type" value="Genomic_DNA"/>
</dbReference>
<dbReference type="RefSeq" id="WP_277866328.1">
    <property type="nucleotide sequence ID" value="NZ_JAKKUT010000002.1"/>
</dbReference>
<evidence type="ECO:0000256" key="4">
    <source>
        <dbReference type="ARBA" id="ARBA00022825"/>
    </source>
</evidence>
<dbReference type="PANTHER" id="PTHR42987">
    <property type="entry name" value="PEPTIDASE S49"/>
    <property type="match status" value="1"/>
</dbReference>
<dbReference type="InterPro" id="IPR029045">
    <property type="entry name" value="ClpP/crotonase-like_dom_sf"/>
</dbReference>
<evidence type="ECO:0000256" key="2">
    <source>
        <dbReference type="ARBA" id="ARBA00022670"/>
    </source>
</evidence>
<keyword evidence="8" id="KW-1185">Reference proteome</keyword>
<evidence type="ECO:0000313" key="8">
    <source>
        <dbReference type="Proteomes" id="UP001154265"/>
    </source>
</evidence>
<dbReference type="Proteomes" id="UP001154265">
    <property type="component" value="Unassembled WGS sequence"/>
</dbReference>
<protein>
    <submittedName>
        <fullName evidence="7">S49 family peptidase</fullName>
    </submittedName>
</protein>
<keyword evidence="5" id="KW-1133">Transmembrane helix</keyword>
<evidence type="ECO:0000313" key="7">
    <source>
        <dbReference type="EMBL" id="MDG2990417.1"/>
    </source>
</evidence>
<dbReference type="Gene3D" id="6.20.330.10">
    <property type="match status" value="1"/>
</dbReference>
<evidence type="ECO:0000256" key="1">
    <source>
        <dbReference type="ARBA" id="ARBA00008683"/>
    </source>
</evidence>
<evidence type="ECO:0000259" key="6">
    <source>
        <dbReference type="Pfam" id="PF01343"/>
    </source>
</evidence>
<keyword evidence="3" id="KW-0378">Hydrolase</keyword>
<comment type="caution">
    <text evidence="7">The sequence shown here is derived from an EMBL/GenBank/DDBJ whole genome shotgun (WGS) entry which is preliminary data.</text>
</comment>
<keyword evidence="5" id="KW-0812">Transmembrane</keyword>
<organism evidence="7 8">
    <name type="scientific">Candidatus Synechococcus calcipolaris G9</name>
    <dbReference type="NCBI Taxonomy" id="1497997"/>
    <lineage>
        <taxon>Bacteria</taxon>
        <taxon>Bacillati</taxon>
        <taxon>Cyanobacteriota</taxon>
        <taxon>Cyanophyceae</taxon>
        <taxon>Synechococcales</taxon>
        <taxon>Synechococcaceae</taxon>
        <taxon>Synechococcus</taxon>
    </lineage>
</organism>
<sequence>MTKPSPSFFGSIVTRFTNTFVSTLSVFISLAFIGVGFTVLLGVLALLAGGGESQTSDRYEFISGKEGSRDRLLRLNISGPILGSPPENEDTFFSALGGVTYGYQVQKQLKEAAEEDSIKGVILDISTPGGTIFGSQAIFDGIQAYKEATGNPIYAFIEGISASGGVWAMVGADKIYADYGSMIGSIGIIGPSFMFYDRPIAMDDGLFGGGITTANGIEQKTIIAGRGKDVGNPFRRLTPEELQVFQAGLDQEYTVFVNHVAENRGMDANIIRNQMGAMIFGNQQAEQFKLIDGTLSRPATIDALAEAAGLGEDFAVVRVRSDRTPLVNQLFGVTTALPSLQEQQAWQKGQLCSLRHHRALAYYGDLSQCVPR</sequence>
<dbReference type="InterPro" id="IPR047272">
    <property type="entry name" value="S49_SppA_C"/>
</dbReference>
<gene>
    <name evidence="7" type="ORF">L3556_05640</name>
</gene>
<keyword evidence="5" id="KW-0472">Membrane</keyword>
<dbReference type="InterPro" id="IPR002142">
    <property type="entry name" value="Peptidase_S49"/>
</dbReference>